<keyword evidence="2" id="KW-0378">Hydrolase</keyword>
<dbReference type="InterPro" id="IPR050738">
    <property type="entry name" value="Sulfatase"/>
</dbReference>
<dbReference type="PANTHER" id="PTHR42693">
    <property type="entry name" value="ARYLSULFATASE FAMILY MEMBER"/>
    <property type="match status" value="1"/>
</dbReference>
<organism evidence="3">
    <name type="scientific">marine metagenome</name>
    <dbReference type="NCBI Taxonomy" id="408172"/>
    <lineage>
        <taxon>unclassified sequences</taxon>
        <taxon>metagenomes</taxon>
        <taxon>ecological metagenomes</taxon>
    </lineage>
</organism>
<protein>
    <submittedName>
        <fullName evidence="3">Uncharacterized protein</fullName>
    </submittedName>
</protein>
<dbReference type="InterPro" id="IPR017850">
    <property type="entry name" value="Alkaline_phosphatase_core_sf"/>
</dbReference>
<dbReference type="GO" id="GO:0004065">
    <property type="term" value="F:arylsulfatase activity"/>
    <property type="evidence" value="ECO:0007669"/>
    <property type="project" value="TreeGrafter"/>
</dbReference>
<gene>
    <name evidence="3" type="ORF">METZ01_LOCUS215973</name>
</gene>
<sequence length="59" mass="6436">MKRILLLAVLFVAASLQAAKPNIIFIMADDMGYGDVQALNPKSKIPTPHLNRLAKQGMT</sequence>
<dbReference type="Gene3D" id="3.40.720.10">
    <property type="entry name" value="Alkaline Phosphatase, subunit A"/>
    <property type="match status" value="1"/>
</dbReference>
<dbReference type="AlphaFoldDB" id="A0A382FKD4"/>
<evidence type="ECO:0000256" key="2">
    <source>
        <dbReference type="ARBA" id="ARBA00022801"/>
    </source>
</evidence>
<proteinExistence type="inferred from homology"/>
<accession>A0A382FKD4</accession>
<name>A0A382FKD4_9ZZZZ</name>
<evidence type="ECO:0000313" key="3">
    <source>
        <dbReference type="EMBL" id="SVB63119.1"/>
    </source>
</evidence>
<feature type="non-terminal residue" evidence="3">
    <location>
        <position position="59"/>
    </location>
</feature>
<dbReference type="SUPFAM" id="SSF53649">
    <property type="entry name" value="Alkaline phosphatase-like"/>
    <property type="match status" value="1"/>
</dbReference>
<evidence type="ECO:0000256" key="1">
    <source>
        <dbReference type="ARBA" id="ARBA00008779"/>
    </source>
</evidence>
<dbReference type="PANTHER" id="PTHR42693:SF53">
    <property type="entry name" value="ENDO-4-O-SULFATASE"/>
    <property type="match status" value="1"/>
</dbReference>
<reference evidence="3" key="1">
    <citation type="submission" date="2018-05" db="EMBL/GenBank/DDBJ databases">
        <authorList>
            <person name="Lanie J.A."/>
            <person name="Ng W.-L."/>
            <person name="Kazmierczak K.M."/>
            <person name="Andrzejewski T.M."/>
            <person name="Davidsen T.M."/>
            <person name="Wayne K.J."/>
            <person name="Tettelin H."/>
            <person name="Glass J.I."/>
            <person name="Rusch D."/>
            <person name="Podicherti R."/>
            <person name="Tsui H.-C.T."/>
            <person name="Winkler M.E."/>
        </authorList>
    </citation>
    <scope>NUCLEOTIDE SEQUENCE</scope>
</reference>
<dbReference type="EMBL" id="UINC01050313">
    <property type="protein sequence ID" value="SVB63119.1"/>
    <property type="molecule type" value="Genomic_DNA"/>
</dbReference>
<comment type="similarity">
    <text evidence="1">Belongs to the sulfatase family.</text>
</comment>